<gene>
    <name evidence="3" type="ORF">NKR23_g7085</name>
</gene>
<feature type="compositionally biased region" description="Low complexity" evidence="2">
    <location>
        <begin position="1"/>
        <end position="15"/>
    </location>
</feature>
<dbReference type="EMBL" id="JANBVO010000021">
    <property type="protein sequence ID" value="KAJ9142771.1"/>
    <property type="molecule type" value="Genomic_DNA"/>
</dbReference>
<comment type="caution">
    <text evidence="3">The sequence shown here is derived from an EMBL/GenBank/DDBJ whole genome shotgun (WGS) entry which is preliminary data.</text>
</comment>
<evidence type="ECO:0000313" key="4">
    <source>
        <dbReference type="Proteomes" id="UP001174694"/>
    </source>
</evidence>
<protein>
    <submittedName>
        <fullName evidence="3">Transcription initiation factor TFIIE subunit alpha</fullName>
    </submittedName>
</protein>
<evidence type="ECO:0000256" key="2">
    <source>
        <dbReference type="SAM" id="MobiDB-lite"/>
    </source>
</evidence>
<feature type="compositionally biased region" description="Low complexity" evidence="2">
    <location>
        <begin position="227"/>
        <end position="239"/>
    </location>
</feature>
<sequence length="501" mass="55568">MSTRTSPSPTQGPTPQADEADLPKGNCRYILLLPEVKGQRCACVNFTHNQAIPGATCDCGHLACFHTKTAEPAAAVDRQEVEALRQRLQFLEDHYARGQEDSLGKVVARVSDLEGLVETRTDEISQEIKRTYGNLKLAWNSIGELERRSHHADYRFRYIDEKLASIGAELDRLHHRQLELNDADINLEERIVELADSIEEVDEIPEPRGRPARRKSTSDSTPPPNRPAARQRPSSASTPHSQGSSLAVATTGAPVTSVRQTLMPLRAAPMSSAETWTVHISLLPTSSQPFPFERNTNAYKRCLSRGLHQMVAINGSSSEAFVSAVSRAFQSLLRGRPWMPLQAKLCDAEQLQGLPMLRPLDQTLVDCKYDADFLRRHCAVLDMSGKIDSLYIAMRYDTLSWHALRHSPSFLDGLEASWEYDPLLDPNSPFEDDDVDEYDRPSAGDLLPPIPSLKRAASEISRSSSFGSAVPPEGEGSRAKAARTVCPMPNIAEVRRRVETV</sequence>
<feature type="compositionally biased region" description="Polar residues" evidence="2">
    <location>
        <begin position="240"/>
        <end position="253"/>
    </location>
</feature>
<proteinExistence type="predicted"/>
<keyword evidence="4" id="KW-1185">Reference proteome</keyword>
<name>A0AA38RXE6_9PEZI</name>
<feature type="region of interest" description="Disordered" evidence="2">
    <location>
        <begin position="458"/>
        <end position="484"/>
    </location>
</feature>
<accession>A0AA38RXE6</accession>
<feature type="region of interest" description="Disordered" evidence="2">
    <location>
        <begin position="1"/>
        <end position="21"/>
    </location>
</feature>
<evidence type="ECO:0000256" key="1">
    <source>
        <dbReference type="SAM" id="Coils"/>
    </source>
</evidence>
<reference evidence="3" key="1">
    <citation type="submission" date="2022-07" db="EMBL/GenBank/DDBJ databases">
        <title>Fungi with potential for degradation of polypropylene.</title>
        <authorList>
            <person name="Gostincar C."/>
        </authorList>
    </citation>
    <scope>NUCLEOTIDE SEQUENCE</scope>
    <source>
        <strain evidence="3">EXF-13308</strain>
    </source>
</reference>
<organism evidence="3 4">
    <name type="scientific">Pleurostoma richardsiae</name>
    <dbReference type="NCBI Taxonomy" id="41990"/>
    <lineage>
        <taxon>Eukaryota</taxon>
        <taxon>Fungi</taxon>
        <taxon>Dikarya</taxon>
        <taxon>Ascomycota</taxon>
        <taxon>Pezizomycotina</taxon>
        <taxon>Sordariomycetes</taxon>
        <taxon>Sordariomycetidae</taxon>
        <taxon>Calosphaeriales</taxon>
        <taxon>Pleurostomataceae</taxon>
        <taxon>Pleurostoma</taxon>
    </lineage>
</organism>
<feature type="coiled-coil region" evidence="1">
    <location>
        <begin position="74"/>
        <end position="101"/>
    </location>
</feature>
<dbReference type="AlphaFoldDB" id="A0AA38RXE6"/>
<keyword evidence="1" id="KW-0175">Coiled coil</keyword>
<evidence type="ECO:0000313" key="3">
    <source>
        <dbReference type="EMBL" id="KAJ9142771.1"/>
    </source>
</evidence>
<dbReference type="Proteomes" id="UP001174694">
    <property type="component" value="Unassembled WGS sequence"/>
</dbReference>
<feature type="region of interest" description="Disordered" evidence="2">
    <location>
        <begin position="202"/>
        <end position="253"/>
    </location>
</feature>